<keyword evidence="2" id="KW-1185">Reference proteome</keyword>
<dbReference type="Proteomes" id="UP001057402">
    <property type="component" value="Chromosome 1"/>
</dbReference>
<reference evidence="2" key="1">
    <citation type="journal article" date="2023" name="Front. Plant Sci.">
        <title>Chromosomal-level genome assembly of Melastoma candidum provides insights into trichome evolution.</title>
        <authorList>
            <person name="Zhong Y."/>
            <person name="Wu W."/>
            <person name="Sun C."/>
            <person name="Zou P."/>
            <person name="Liu Y."/>
            <person name="Dai S."/>
            <person name="Zhou R."/>
        </authorList>
    </citation>
    <scope>NUCLEOTIDE SEQUENCE [LARGE SCALE GENOMIC DNA]</scope>
</reference>
<protein>
    <submittedName>
        <fullName evidence="1">Uncharacterized protein</fullName>
    </submittedName>
</protein>
<proteinExistence type="predicted"/>
<accession>A0ACB9SDB9</accession>
<gene>
    <name evidence="1" type="ORF">MLD38_000832</name>
</gene>
<evidence type="ECO:0000313" key="1">
    <source>
        <dbReference type="EMBL" id="KAI4388511.1"/>
    </source>
</evidence>
<sequence length="855" mass="95101">MSPMGDNGECPATVSDSVMDLDFMDNLLLDGCWLETMNGLDSLQNSPPSFSAPFDAPFSLPDNPGSGIGNSAPPPSQRGYGARDEAPRNPCEDFGLDKLVNDGADLRRSWWIRPQSSPGPSTPVMRRLMRALEYIHDFAKDKDVLIQLWVPVNRGNKRVLTTNKQPFYLDHSSGKLSRYREISENYQFSAEEDSKELVGLPSRVFFGKVLEWSPDVRFFKSEEYPRLDHAQQFDVRGTLAVPVFEQGSRTCLGVIEVVMTTQKIMYRPEIETVCKALEAVDLRSSGSCSSPSYEPILMPYDALVPEIKEVLKSACEAHKLPLAQTWASCIQQGREGCRHSEETYIRCVSTIDCACHVANTRVHGFHEACSEYHLLKGQGVAGKAFLTNRPCFLSDITSSSKMEYPLAHHAAIFGLRAAVAIRLRSIYEGSADFVLEFFLPSECRNVDEQKKLLASLSVIIQQTCKNLRVITNKELEDEGIMLDHKSNRERSTARSEKEIIDVEESLDRRRLPDSLAEGGLLGEASCSKAAMAKKGNRKRSKAEKSITLEALRQYFSGSLKEAAKGLGVCPTTLKRICRQHGIKRWPSRKIKKVDHSLQKLQHVINSVQGAPSSLQIGSFYKEFPDLASPNVITTRSSNAKPNDPSKSSRSPSLSCSLGSNSSHGCSSGERQNPSVADVNGEDNNIVREDGDDVDGTQLRRVRSHGELNGSSTKEAEEASKFLPRSQSYKSFELDPESLLPSPEKPTQNAQGEGLPLRIKASYAGDKVRFRLQPHWSLSELWRELATRFNIEDISIFDLKYLDDDSEWVLLTCDADLAECMDLCRSSHSDTVKLSVEASYQGRRLVSSWGSSSGFL</sequence>
<comment type="caution">
    <text evidence="1">The sequence shown here is derived from an EMBL/GenBank/DDBJ whole genome shotgun (WGS) entry which is preliminary data.</text>
</comment>
<dbReference type="EMBL" id="CM042880">
    <property type="protein sequence ID" value="KAI4388511.1"/>
    <property type="molecule type" value="Genomic_DNA"/>
</dbReference>
<evidence type="ECO:0000313" key="2">
    <source>
        <dbReference type="Proteomes" id="UP001057402"/>
    </source>
</evidence>
<organism evidence="1 2">
    <name type="scientific">Melastoma candidum</name>
    <dbReference type="NCBI Taxonomy" id="119954"/>
    <lineage>
        <taxon>Eukaryota</taxon>
        <taxon>Viridiplantae</taxon>
        <taxon>Streptophyta</taxon>
        <taxon>Embryophyta</taxon>
        <taxon>Tracheophyta</taxon>
        <taxon>Spermatophyta</taxon>
        <taxon>Magnoliopsida</taxon>
        <taxon>eudicotyledons</taxon>
        <taxon>Gunneridae</taxon>
        <taxon>Pentapetalae</taxon>
        <taxon>rosids</taxon>
        <taxon>malvids</taxon>
        <taxon>Myrtales</taxon>
        <taxon>Melastomataceae</taxon>
        <taxon>Melastomatoideae</taxon>
        <taxon>Melastomateae</taxon>
        <taxon>Melastoma</taxon>
    </lineage>
</organism>
<name>A0ACB9SDB9_9MYRT</name>